<accession>A0ABW2XHP8</accession>
<keyword evidence="3" id="KW-1185">Reference proteome</keyword>
<reference evidence="3" key="1">
    <citation type="journal article" date="2019" name="Int. J. Syst. Evol. Microbiol.">
        <title>The Global Catalogue of Microorganisms (GCM) 10K type strain sequencing project: providing services to taxonomists for standard genome sequencing and annotation.</title>
        <authorList>
            <consortium name="The Broad Institute Genomics Platform"/>
            <consortium name="The Broad Institute Genome Sequencing Center for Infectious Disease"/>
            <person name="Wu L."/>
            <person name="Ma J."/>
        </authorList>
    </citation>
    <scope>NUCLEOTIDE SEQUENCE [LARGE SCALE GENOMIC DNA]</scope>
    <source>
        <strain evidence="3">JCM 9371</strain>
    </source>
</reference>
<dbReference type="Proteomes" id="UP001597063">
    <property type="component" value="Unassembled WGS sequence"/>
</dbReference>
<evidence type="ECO:0000313" key="3">
    <source>
        <dbReference type="Proteomes" id="UP001597063"/>
    </source>
</evidence>
<evidence type="ECO:0000256" key="1">
    <source>
        <dbReference type="SAM" id="Phobius"/>
    </source>
</evidence>
<keyword evidence="1" id="KW-0472">Membrane</keyword>
<keyword evidence="1" id="KW-1133">Transmembrane helix</keyword>
<comment type="caution">
    <text evidence="2">The sequence shown here is derived from an EMBL/GenBank/DDBJ whole genome shotgun (WGS) entry which is preliminary data.</text>
</comment>
<name>A0ABW2XHP8_9ACTN</name>
<gene>
    <name evidence="2" type="ORF">ACFQZM_16025</name>
</gene>
<organism evidence="2 3">
    <name type="scientific">Actinomadura fibrosa</name>
    <dbReference type="NCBI Taxonomy" id="111802"/>
    <lineage>
        <taxon>Bacteria</taxon>
        <taxon>Bacillati</taxon>
        <taxon>Actinomycetota</taxon>
        <taxon>Actinomycetes</taxon>
        <taxon>Streptosporangiales</taxon>
        <taxon>Thermomonosporaceae</taxon>
        <taxon>Actinomadura</taxon>
    </lineage>
</organism>
<proteinExistence type="predicted"/>
<dbReference type="RefSeq" id="WP_165502678.1">
    <property type="nucleotide sequence ID" value="NZ_CAACUY010000007.1"/>
</dbReference>
<keyword evidence="1" id="KW-0812">Transmembrane</keyword>
<protein>
    <submittedName>
        <fullName evidence="2">Uncharacterized protein</fullName>
    </submittedName>
</protein>
<evidence type="ECO:0000313" key="2">
    <source>
        <dbReference type="EMBL" id="MFD0686012.1"/>
    </source>
</evidence>
<dbReference type="EMBL" id="JBHTGP010000007">
    <property type="protein sequence ID" value="MFD0686012.1"/>
    <property type="molecule type" value="Genomic_DNA"/>
</dbReference>
<feature type="transmembrane region" description="Helical" evidence="1">
    <location>
        <begin position="23"/>
        <end position="45"/>
    </location>
</feature>
<sequence length="48" mass="5314">MRKHLLQYRITLARLARKVLRQILPGAIVSGASAGATGWLLTLVLHHL</sequence>